<name>A0AAJ3NEV8_9FLAO</name>
<evidence type="ECO:0000313" key="2">
    <source>
        <dbReference type="EMBL" id="OPB91628.1"/>
    </source>
</evidence>
<organism evidence="1 4">
    <name type="scientific">Elizabethkingia ursingii</name>
    <dbReference type="NCBI Taxonomy" id="1756150"/>
    <lineage>
        <taxon>Bacteria</taxon>
        <taxon>Pseudomonadati</taxon>
        <taxon>Bacteroidota</taxon>
        <taxon>Flavobacteriia</taxon>
        <taxon>Flavobacteriales</taxon>
        <taxon>Weeksellaceae</taxon>
        <taxon>Elizabethkingia</taxon>
    </lineage>
</organism>
<reference evidence="2 3" key="2">
    <citation type="submission" date="2016-07" db="EMBL/GenBank/DDBJ databases">
        <title>Revisiting the Taxonomy of the Elizabethkingia Genus based on Whole-Genome Sequencing, Optical Mapping, and MALDI-TOF.</title>
        <authorList>
            <person name="Nicholson A.C."/>
        </authorList>
    </citation>
    <scope>NUCLEOTIDE SEQUENCE [LARGE SCALE GENOMIC DNA]</scope>
    <source>
        <strain evidence="2 3">C1558</strain>
    </source>
</reference>
<comment type="caution">
    <text evidence="1">The sequence shown here is derived from an EMBL/GenBank/DDBJ whole genome shotgun (WGS) entry which is preliminary data.</text>
</comment>
<dbReference type="KEGG" id="ego:BBD34_14690"/>
<protein>
    <recommendedName>
        <fullName evidence="5">Outer membrane protein beta-barrel domain-containing protein</fullName>
    </recommendedName>
</protein>
<evidence type="ECO:0000313" key="1">
    <source>
        <dbReference type="EMBL" id="OPB78940.1"/>
    </source>
</evidence>
<accession>A0AAJ3NEV8</accession>
<sequence>MKNIIPIILFITTALLTLTNAQLQKGKLMLGGNMMSSNFALNKGGNFNISMDMKSALFLADNFALGGKKTVGFNGSKSTKMISNYDFGLLGRFYFNKEKSQDLSQCGKLFLESSLGIEGIRNGQEEKSTSEFNMGLGTGYSYFLSPYAAVEMLILYNRSIGYKNTSSFSVIGLSIGFQAYLPSSTIKQLFKRKSKKETDYRE</sequence>
<gene>
    <name evidence="1" type="ORF">BAY32_18965</name>
    <name evidence="2" type="ORF">BB021_17095</name>
</gene>
<proteinExistence type="predicted"/>
<dbReference type="AlphaFoldDB" id="A0AAJ3NEV8"/>
<evidence type="ECO:0008006" key="5">
    <source>
        <dbReference type="Google" id="ProtNLM"/>
    </source>
</evidence>
<evidence type="ECO:0000313" key="3">
    <source>
        <dbReference type="Proteomes" id="UP000190016"/>
    </source>
</evidence>
<keyword evidence="3" id="KW-1185">Reference proteome</keyword>
<evidence type="ECO:0000313" key="4">
    <source>
        <dbReference type="Proteomes" id="UP000190816"/>
    </source>
</evidence>
<dbReference type="EMBL" id="MBDS01000004">
    <property type="protein sequence ID" value="OPB91628.1"/>
    <property type="molecule type" value="Genomic_DNA"/>
</dbReference>
<reference evidence="1 4" key="1">
    <citation type="submission" date="2016-06" db="EMBL/GenBank/DDBJ databases">
        <authorList>
            <person name="Nicholson A.C."/>
        </authorList>
    </citation>
    <scope>NUCLEOTIDE SEQUENCE [LARGE SCALE GENOMIC DNA]</scope>
    <source>
        <strain evidence="1 4">G4123</strain>
    </source>
</reference>
<dbReference type="EMBL" id="MAIC01000007">
    <property type="protein sequence ID" value="OPB78940.1"/>
    <property type="molecule type" value="Genomic_DNA"/>
</dbReference>
<dbReference type="Proteomes" id="UP000190016">
    <property type="component" value="Unassembled WGS sequence"/>
</dbReference>
<dbReference type="Proteomes" id="UP000190816">
    <property type="component" value="Unassembled WGS sequence"/>
</dbReference>
<dbReference type="RefSeq" id="WP_078404172.1">
    <property type="nucleotide sequence ID" value="NZ_CP016377.1"/>
</dbReference>